<comment type="caution">
    <text evidence="4">The sequence shown here is derived from an EMBL/GenBank/DDBJ whole genome shotgun (WGS) entry which is preliminary data.</text>
</comment>
<feature type="DNA-binding region" description="H-T-H motif" evidence="2">
    <location>
        <begin position="33"/>
        <end position="52"/>
    </location>
</feature>
<reference evidence="4" key="1">
    <citation type="submission" date="2021-12" db="EMBL/GenBank/DDBJ databases">
        <title>Enterovibrio ZSDZ35 sp. nov. and Enterovibrio ZSDZ42 sp. nov., isolated from coastal seawater in Qingdao.</title>
        <authorList>
            <person name="Zhang P."/>
        </authorList>
    </citation>
    <scope>NUCLEOTIDE SEQUENCE</scope>
    <source>
        <strain evidence="4">ZSDZ42</strain>
    </source>
</reference>
<sequence length="156" mass="17278">MAKNTREGAQQTEVMIYQTIIDIFMEQGWDAVTYGSIAKRTGLSRSGIQRVVPTKEAMTDAFQGQVFNYVVGLIDDSSHHTIKLSWQAALNEPKFVHCIKYLINAINEHSGGKQKATLGLQRLMDMLGQQITVELLGLSVAHLLDVDVVWDGSQSA</sequence>
<dbReference type="Pfam" id="PF18285">
    <property type="entry name" value="LuxT_C"/>
    <property type="match status" value="1"/>
</dbReference>
<name>A0ABT5R7H0_9GAMM</name>
<dbReference type="Gene3D" id="1.10.357.10">
    <property type="entry name" value="Tetracycline Repressor, domain 2"/>
    <property type="match status" value="1"/>
</dbReference>
<dbReference type="InterPro" id="IPR009057">
    <property type="entry name" value="Homeodomain-like_sf"/>
</dbReference>
<evidence type="ECO:0000313" key="4">
    <source>
        <dbReference type="EMBL" id="MDD1795716.1"/>
    </source>
</evidence>
<keyword evidence="5" id="KW-1185">Reference proteome</keyword>
<evidence type="ECO:0000256" key="1">
    <source>
        <dbReference type="ARBA" id="ARBA00023125"/>
    </source>
</evidence>
<accession>A0ABT5R7H0</accession>
<dbReference type="Proteomes" id="UP001149400">
    <property type="component" value="Unassembled WGS sequence"/>
</dbReference>
<evidence type="ECO:0000313" key="5">
    <source>
        <dbReference type="Proteomes" id="UP001149400"/>
    </source>
</evidence>
<dbReference type="EMBL" id="JAJUBC010000033">
    <property type="protein sequence ID" value="MDD1795716.1"/>
    <property type="molecule type" value="Genomic_DNA"/>
</dbReference>
<dbReference type="SUPFAM" id="SSF46689">
    <property type="entry name" value="Homeodomain-like"/>
    <property type="match status" value="1"/>
</dbReference>
<protein>
    <submittedName>
        <fullName evidence="4">TetR/AcrR family transcriptional regulator</fullName>
    </submittedName>
</protein>
<evidence type="ECO:0000256" key="2">
    <source>
        <dbReference type="PROSITE-ProRule" id="PRU00335"/>
    </source>
</evidence>
<evidence type="ECO:0000259" key="3">
    <source>
        <dbReference type="PROSITE" id="PS50977"/>
    </source>
</evidence>
<dbReference type="InterPro" id="IPR001647">
    <property type="entry name" value="HTH_TetR"/>
</dbReference>
<dbReference type="PROSITE" id="PS50977">
    <property type="entry name" value="HTH_TETR_2"/>
    <property type="match status" value="1"/>
</dbReference>
<organism evidence="4 5">
    <name type="scientific">Enterovibrio gelatinilyticus</name>
    <dbReference type="NCBI Taxonomy" id="2899819"/>
    <lineage>
        <taxon>Bacteria</taxon>
        <taxon>Pseudomonadati</taxon>
        <taxon>Pseudomonadota</taxon>
        <taxon>Gammaproteobacteria</taxon>
        <taxon>Vibrionales</taxon>
        <taxon>Vibrionaceae</taxon>
        <taxon>Enterovibrio</taxon>
    </lineage>
</organism>
<keyword evidence="1 2" id="KW-0238">DNA-binding</keyword>
<feature type="domain" description="HTH tetR-type" evidence="3">
    <location>
        <begin position="10"/>
        <end position="70"/>
    </location>
</feature>
<proteinExistence type="predicted"/>
<gene>
    <name evidence="4" type="ORF">LRP50_21580</name>
</gene>
<dbReference type="RefSeq" id="WP_274166498.1">
    <property type="nucleotide sequence ID" value="NZ_JAJUBC010000033.1"/>
</dbReference>